<name>A0A8J2RAQ3_9NEOP</name>
<accession>A0A8J2RAQ3</accession>
<dbReference type="Proteomes" id="UP000789524">
    <property type="component" value="Unassembled WGS sequence"/>
</dbReference>
<gene>
    <name evidence="1" type="ORF">DCHRY22_LOCUS15871</name>
</gene>
<evidence type="ECO:0000313" key="1">
    <source>
        <dbReference type="EMBL" id="CAG9585466.1"/>
    </source>
</evidence>
<protein>
    <submittedName>
        <fullName evidence="1">(African queen) hypothetical protein</fullName>
    </submittedName>
</protein>
<dbReference type="OrthoDB" id="7464717at2759"/>
<proteinExistence type="predicted"/>
<dbReference type="EMBL" id="CAKASE010000083">
    <property type="protein sequence ID" value="CAG9585466.1"/>
    <property type="molecule type" value="Genomic_DNA"/>
</dbReference>
<sequence length="138" mass="14990">MSKDVVRRPWSASVRDANLEIIGECGSSNVRGSFLPVQAIRLPSLGEQPLGNSDTPQIAQMERTTHENVTMSQRVGSHTTVMVVEVRLIARRQVAARALSAPSGPSPHAAVPAPHSPWLTGPPLAELLLHQIIKLQRR</sequence>
<comment type="caution">
    <text evidence="1">The sequence shown here is derived from an EMBL/GenBank/DDBJ whole genome shotgun (WGS) entry which is preliminary data.</text>
</comment>
<evidence type="ECO:0000313" key="2">
    <source>
        <dbReference type="Proteomes" id="UP000789524"/>
    </source>
</evidence>
<keyword evidence="2" id="KW-1185">Reference proteome</keyword>
<organism evidence="1 2">
    <name type="scientific">Danaus chrysippus</name>
    <name type="common">African queen</name>
    <dbReference type="NCBI Taxonomy" id="151541"/>
    <lineage>
        <taxon>Eukaryota</taxon>
        <taxon>Metazoa</taxon>
        <taxon>Ecdysozoa</taxon>
        <taxon>Arthropoda</taxon>
        <taxon>Hexapoda</taxon>
        <taxon>Insecta</taxon>
        <taxon>Pterygota</taxon>
        <taxon>Neoptera</taxon>
        <taxon>Endopterygota</taxon>
        <taxon>Lepidoptera</taxon>
        <taxon>Glossata</taxon>
        <taxon>Ditrysia</taxon>
        <taxon>Papilionoidea</taxon>
        <taxon>Nymphalidae</taxon>
        <taxon>Danainae</taxon>
        <taxon>Danaini</taxon>
        <taxon>Danaina</taxon>
        <taxon>Danaus</taxon>
        <taxon>Anosia</taxon>
    </lineage>
</organism>
<reference evidence="1" key="1">
    <citation type="submission" date="2021-09" db="EMBL/GenBank/DDBJ databases">
        <authorList>
            <person name="Martin H S."/>
        </authorList>
    </citation>
    <scope>NUCLEOTIDE SEQUENCE</scope>
</reference>
<dbReference type="AlphaFoldDB" id="A0A8J2RAQ3"/>